<gene>
    <name evidence="1" type="ORF">EXU28_09460</name>
</gene>
<dbReference type="EMBL" id="SGSQ01000013">
    <property type="protein sequence ID" value="RZG46270.1"/>
    <property type="molecule type" value="Genomic_DNA"/>
</dbReference>
<keyword evidence="2" id="KW-1185">Reference proteome</keyword>
<dbReference type="Proteomes" id="UP000293863">
    <property type="component" value="Unassembled WGS sequence"/>
</dbReference>
<dbReference type="OrthoDB" id="6703823at2"/>
<sequence length="431" mass="47486">MNHFSAPICLIFLASISPLSLAKLVTWSDNIPSALKPFDNNAHEIASIAQDQILIYSHPAIKTSLPTLVKNPQPTAKFSTAAIVIPVNTQEVAKTLSNYNQYVGLFPTLKSAKVLEQAGNVSQLKYKISIPTPIPVLNFNEDVVMQHQIGQNSISTMVISGPIPYGLGKFEWFSLGENKTLITLTQWGDLNQPQGFLFKKILNAFPEVKLSIPSGSGAFVMEALKNKYTAKKVTALNAGQLPSPQLNTAQINKIAQVSASSQQPVSLVLNPTTVPYTHGREALRFTTTYQYYNATPQQLQKWTQPLSYKEILPNQIKNIKVEPITAQGQDTEFKISVGLGVISIPFDFKMHFTYPKPTENNFYANGGDLRYLKGQIQFVAHGNGDALLKMTTAMKIDDKAPFLLRAARSLPYHEMLPAVGANALFAQKIKP</sequence>
<protein>
    <submittedName>
        <fullName evidence="1">SRPBCC family protein</fullName>
    </submittedName>
</protein>
<accession>A0A385C793</accession>
<dbReference type="KEGG" id="awu:BEN71_16365"/>
<dbReference type="AlphaFoldDB" id="A0A385C793"/>
<dbReference type="SUPFAM" id="SSF55961">
    <property type="entry name" value="Bet v1-like"/>
    <property type="match status" value="1"/>
</dbReference>
<dbReference type="RefSeq" id="WP_068973608.1">
    <property type="nucleotide sequence ID" value="NZ_CP031716.1"/>
</dbReference>
<organism evidence="1 2">
    <name type="scientific">Acinetobacter wuhouensis</name>
    <dbReference type="NCBI Taxonomy" id="1879050"/>
    <lineage>
        <taxon>Bacteria</taxon>
        <taxon>Pseudomonadati</taxon>
        <taxon>Pseudomonadota</taxon>
        <taxon>Gammaproteobacteria</taxon>
        <taxon>Moraxellales</taxon>
        <taxon>Moraxellaceae</taxon>
        <taxon>Acinetobacter</taxon>
    </lineage>
</organism>
<evidence type="ECO:0000313" key="2">
    <source>
        <dbReference type="Proteomes" id="UP000293863"/>
    </source>
</evidence>
<dbReference type="STRING" id="1879050.GCA_001696605_00929"/>
<dbReference type="InterPro" id="IPR023393">
    <property type="entry name" value="START-like_dom_sf"/>
</dbReference>
<name>A0A385C793_9GAMM</name>
<comment type="caution">
    <text evidence="1">The sequence shown here is derived from an EMBL/GenBank/DDBJ whole genome shotgun (WGS) entry which is preliminary data.</text>
</comment>
<dbReference type="Gene3D" id="3.30.530.20">
    <property type="match status" value="1"/>
</dbReference>
<proteinExistence type="predicted"/>
<evidence type="ECO:0000313" key="1">
    <source>
        <dbReference type="EMBL" id="RZG46270.1"/>
    </source>
</evidence>
<reference evidence="1 2" key="1">
    <citation type="submission" date="2019-02" db="EMBL/GenBank/DDBJ databases">
        <title>The Batch Genome Submission of Acinetobacter spp. strains.</title>
        <authorList>
            <person name="Qin J."/>
            <person name="Hu Y."/>
            <person name="Ye H."/>
            <person name="Wei L."/>
            <person name="Feng Y."/>
            <person name="Zong Z."/>
        </authorList>
    </citation>
    <scope>NUCLEOTIDE SEQUENCE [LARGE SCALE GENOMIC DNA]</scope>
    <source>
        <strain evidence="1 2">WCHAW060049</strain>
    </source>
</reference>